<dbReference type="Pfam" id="PF00289">
    <property type="entry name" value="Biotin_carb_N"/>
    <property type="match status" value="1"/>
</dbReference>
<dbReference type="InterPro" id="IPR005482">
    <property type="entry name" value="Biotin_COase_C"/>
</dbReference>
<name>A0A8K0QWN0_9PLEO</name>
<dbReference type="EMBL" id="JAGMVJ010000023">
    <property type="protein sequence ID" value="KAH7072478.1"/>
    <property type="molecule type" value="Genomic_DNA"/>
</dbReference>
<dbReference type="SUPFAM" id="SSF51246">
    <property type="entry name" value="Rudiment single hybrid motif"/>
    <property type="match status" value="1"/>
</dbReference>
<feature type="non-terminal residue" evidence="10">
    <location>
        <position position="781"/>
    </location>
</feature>
<keyword evidence="5" id="KW-0092">Biotin</keyword>
<dbReference type="InterPro" id="IPR000089">
    <property type="entry name" value="Biotin_lipoyl"/>
</dbReference>
<evidence type="ECO:0000313" key="11">
    <source>
        <dbReference type="Proteomes" id="UP000813461"/>
    </source>
</evidence>
<feature type="domain" description="ATP-grasp" evidence="8">
    <location>
        <begin position="155"/>
        <end position="355"/>
    </location>
</feature>
<evidence type="ECO:0000256" key="3">
    <source>
        <dbReference type="ARBA" id="ARBA00022741"/>
    </source>
</evidence>
<evidence type="ECO:0000256" key="6">
    <source>
        <dbReference type="PROSITE-ProRule" id="PRU00409"/>
    </source>
</evidence>
<dbReference type="PROSITE" id="PS50968">
    <property type="entry name" value="BIOTINYL_LIPOYL"/>
    <property type="match status" value="1"/>
</dbReference>
<dbReference type="Pfam" id="PF00364">
    <property type="entry name" value="Biotin_lipoyl"/>
    <property type="match status" value="1"/>
</dbReference>
<evidence type="ECO:0000313" key="10">
    <source>
        <dbReference type="EMBL" id="KAH7072478.1"/>
    </source>
</evidence>
<dbReference type="Proteomes" id="UP000813461">
    <property type="component" value="Unassembled WGS sequence"/>
</dbReference>
<feature type="domain" description="Lipoyl-binding" evidence="7">
    <location>
        <begin position="706"/>
        <end position="781"/>
    </location>
</feature>
<dbReference type="FunFam" id="3.30.1490.20:FF:000003">
    <property type="entry name" value="acetyl-CoA carboxylase isoform X1"/>
    <property type="match status" value="1"/>
</dbReference>
<dbReference type="Gene3D" id="2.40.50.100">
    <property type="match status" value="1"/>
</dbReference>
<dbReference type="SMART" id="SM00878">
    <property type="entry name" value="Biotin_carb_C"/>
    <property type="match status" value="1"/>
</dbReference>
<dbReference type="CDD" id="cd06850">
    <property type="entry name" value="biotinyl_domain"/>
    <property type="match status" value="1"/>
</dbReference>
<dbReference type="PROSITE" id="PS00866">
    <property type="entry name" value="CPSASE_1"/>
    <property type="match status" value="1"/>
</dbReference>
<reference evidence="10" key="1">
    <citation type="journal article" date="2021" name="Nat. Commun.">
        <title>Genetic determinants of endophytism in the Arabidopsis root mycobiome.</title>
        <authorList>
            <person name="Mesny F."/>
            <person name="Miyauchi S."/>
            <person name="Thiergart T."/>
            <person name="Pickel B."/>
            <person name="Atanasova L."/>
            <person name="Karlsson M."/>
            <person name="Huettel B."/>
            <person name="Barry K.W."/>
            <person name="Haridas S."/>
            <person name="Chen C."/>
            <person name="Bauer D."/>
            <person name="Andreopoulos W."/>
            <person name="Pangilinan J."/>
            <person name="LaButti K."/>
            <person name="Riley R."/>
            <person name="Lipzen A."/>
            <person name="Clum A."/>
            <person name="Drula E."/>
            <person name="Henrissat B."/>
            <person name="Kohler A."/>
            <person name="Grigoriev I.V."/>
            <person name="Martin F.M."/>
            <person name="Hacquard S."/>
        </authorList>
    </citation>
    <scope>NUCLEOTIDE SEQUENCE</scope>
    <source>
        <strain evidence="10">MPI-SDFR-AT-0120</strain>
    </source>
</reference>
<dbReference type="PROSITE" id="PS50979">
    <property type="entry name" value="BC"/>
    <property type="match status" value="1"/>
</dbReference>
<dbReference type="GO" id="GO:0016874">
    <property type="term" value="F:ligase activity"/>
    <property type="evidence" value="ECO:0007669"/>
    <property type="project" value="UniProtKB-KW"/>
</dbReference>
<gene>
    <name evidence="10" type="ORF">FB567DRAFT_480773</name>
</gene>
<feature type="domain" description="Biotin carboxylation" evidence="9">
    <location>
        <begin position="34"/>
        <end position="491"/>
    </location>
</feature>
<dbReference type="InterPro" id="IPR011054">
    <property type="entry name" value="Rudment_hybrid_motif"/>
</dbReference>
<keyword evidence="2" id="KW-0436">Ligase</keyword>
<dbReference type="InterPro" id="IPR016185">
    <property type="entry name" value="PreATP-grasp_dom_sf"/>
</dbReference>
<dbReference type="PROSITE" id="PS50975">
    <property type="entry name" value="ATP_GRASP"/>
    <property type="match status" value="1"/>
</dbReference>
<dbReference type="InterPro" id="IPR011053">
    <property type="entry name" value="Single_hybrid_motif"/>
</dbReference>
<dbReference type="InterPro" id="IPR011764">
    <property type="entry name" value="Biotin_carboxylation_dom"/>
</dbReference>
<evidence type="ECO:0000256" key="1">
    <source>
        <dbReference type="ARBA" id="ARBA00001953"/>
    </source>
</evidence>
<evidence type="ECO:0000256" key="2">
    <source>
        <dbReference type="ARBA" id="ARBA00022598"/>
    </source>
</evidence>
<dbReference type="InterPro" id="IPR005479">
    <property type="entry name" value="CPAse_ATP-bd"/>
</dbReference>
<dbReference type="PROSITE" id="PS00867">
    <property type="entry name" value="CPSASE_2"/>
    <property type="match status" value="1"/>
</dbReference>
<dbReference type="Gene3D" id="3.30.470.20">
    <property type="entry name" value="ATP-grasp fold, B domain"/>
    <property type="match status" value="1"/>
</dbReference>
<organism evidence="10 11">
    <name type="scientific">Paraphoma chrysanthemicola</name>
    <dbReference type="NCBI Taxonomy" id="798071"/>
    <lineage>
        <taxon>Eukaryota</taxon>
        <taxon>Fungi</taxon>
        <taxon>Dikarya</taxon>
        <taxon>Ascomycota</taxon>
        <taxon>Pezizomycotina</taxon>
        <taxon>Dothideomycetes</taxon>
        <taxon>Pleosporomycetidae</taxon>
        <taxon>Pleosporales</taxon>
        <taxon>Pleosporineae</taxon>
        <taxon>Phaeosphaeriaceae</taxon>
        <taxon>Paraphoma</taxon>
    </lineage>
</organism>
<dbReference type="PANTHER" id="PTHR18866">
    <property type="entry name" value="CARBOXYLASE:PYRUVATE/ACETYL-COA/PROPIONYL-COA CARBOXYLASE"/>
    <property type="match status" value="1"/>
</dbReference>
<dbReference type="AlphaFoldDB" id="A0A8K0QWN0"/>
<evidence type="ECO:0000256" key="5">
    <source>
        <dbReference type="ARBA" id="ARBA00023267"/>
    </source>
</evidence>
<dbReference type="SUPFAM" id="SSF51230">
    <property type="entry name" value="Single hybrid motif"/>
    <property type="match status" value="1"/>
</dbReference>
<keyword evidence="11" id="KW-1185">Reference proteome</keyword>
<evidence type="ECO:0000259" key="9">
    <source>
        <dbReference type="PROSITE" id="PS50979"/>
    </source>
</evidence>
<evidence type="ECO:0000259" key="8">
    <source>
        <dbReference type="PROSITE" id="PS50975"/>
    </source>
</evidence>
<dbReference type="InterPro" id="IPR005481">
    <property type="entry name" value="BC-like_N"/>
</dbReference>
<dbReference type="Pfam" id="PF02786">
    <property type="entry name" value="CPSase_L_D2"/>
    <property type="match status" value="1"/>
</dbReference>
<keyword evidence="4 6" id="KW-0067">ATP-binding</keyword>
<accession>A0A8K0QWN0</accession>
<dbReference type="OrthoDB" id="196847at2759"/>
<dbReference type="GO" id="GO:0005524">
    <property type="term" value="F:ATP binding"/>
    <property type="evidence" value="ECO:0007669"/>
    <property type="project" value="UniProtKB-UniRule"/>
</dbReference>
<dbReference type="PANTHER" id="PTHR18866:SF127">
    <property type="match status" value="1"/>
</dbReference>
<dbReference type="SUPFAM" id="SSF52440">
    <property type="entry name" value="PreATP-grasp domain"/>
    <property type="match status" value="1"/>
</dbReference>
<comment type="cofactor">
    <cofactor evidence="1">
        <name>biotin</name>
        <dbReference type="ChEBI" id="CHEBI:57586"/>
    </cofactor>
</comment>
<protein>
    <submittedName>
        <fullName evidence="10">Carbamoyl-phosphate synthase L chain, ATP binding domain-containing protein</fullName>
    </submittedName>
</protein>
<sequence length="781" mass="85095">MSSQSKRAELGSAVSVRPPLFVAQPLRNEDGSTRIARVFIANRGEIACRVVATCRKLNLTSIAIYVQEDKTSRHVTDADEAIDLGSLEDASTNPFLDVELLVKTAKEANADAIHPGYGYLSENPDFADRVREAGLIFLGPSSLAMSTLGNKRTSKDYLSKNAPEVPLIPGFAGTSQNQQDLEKAAKEIGFPVMLKASAGGGGKGMRIVRDPSTLRGELERAQSEAKRSFGSDDCILEKYIEAGKHVEVQIIGDKHGRVVSLWDRDCSVQRRHQKVIEEAPCPWLSDDMRKRMSASATRIAELIGYEGAGTVEFVVDVVAEKYYFLEVNARLQVEHPITEEITGVDLVSLQLYVASGGRLDDLEPLKSVARNGHAIECRLCAEDAHRDFFPEHGTVRVWQPAPGVLGPGRDVRYETAIETGSQVSIYFDSMIAKLIVWAPTRDLAIAKMIKMLANTACVGVRTNQLFLQACLSHKDFRDPAYTTSFIGNNLPTLLQNPHRKDPTTIYRSVGAAASLYVRSKRHASRSTFRNSRMSFRNQSSDPINRPVNILITSAEGITKEEFADQVSLIISEAANNNPNTLHFDVYISAAPQPPPLTSDDKQTPANILTAKYNAISSAIRSSEWKNAGSERVVLEQSIPLAQTKDTETVVLTTTFGTTKLTSIITTPTPIPTSTSVLVHAHIPILGTWVSYTLHTPLTYTESLRSGIEAAASGGKVVKAPMPCKVLKVLKSVGEEVEKGEVLLVVESMKMEMSILAEEGGKVKVGRGVGEAVGEGEVLVEV</sequence>
<dbReference type="Pfam" id="PF02785">
    <property type="entry name" value="Biotin_carb_C"/>
    <property type="match status" value="1"/>
</dbReference>
<dbReference type="InterPro" id="IPR011761">
    <property type="entry name" value="ATP-grasp"/>
</dbReference>
<evidence type="ECO:0000259" key="7">
    <source>
        <dbReference type="PROSITE" id="PS50968"/>
    </source>
</evidence>
<proteinExistence type="predicted"/>
<keyword evidence="3 6" id="KW-0547">Nucleotide-binding</keyword>
<dbReference type="InterPro" id="IPR050856">
    <property type="entry name" value="Biotin_carboxylase_complex"/>
</dbReference>
<comment type="caution">
    <text evidence="10">The sequence shown here is derived from an EMBL/GenBank/DDBJ whole genome shotgun (WGS) entry which is preliminary data.</text>
</comment>
<dbReference type="GO" id="GO:0046872">
    <property type="term" value="F:metal ion binding"/>
    <property type="evidence" value="ECO:0007669"/>
    <property type="project" value="InterPro"/>
</dbReference>
<dbReference type="SUPFAM" id="SSF56059">
    <property type="entry name" value="Glutathione synthetase ATP-binding domain-like"/>
    <property type="match status" value="1"/>
</dbReference>
<evidence type="ECO:0000256" key="4">
    <source>
        <dbReference type="ARBA" id="ARBA00022840"/>
    </source>
</evidence>